<comment type="caution">
    <text evidence="1">The sequence shown here is derived from an EMBL/GenBank/DDBJ whole genome shotgun (WGS) entry which is preliminary data.</text>
</comment>
<proteinExistence type="predicted"/>
<evidence type="ECO:0000313" key="1">
    <source>
        <dbReference type="EMBL" id="KEI45184.1"/>
    </source>
</evidence>
<accession>A0A073BBR8</accession>
<evidence type="ECO:0000313" key="2">
    <source>
        <dbReference type="Proteomes" id="UP000031419"/>
    </source>
</evidence>
<dbReference type="OrthoDB" id="3695257at2"/>
<dbReference type="Proteomes" id="UP000031419">
    <property type="component" value="Unassembled WGS sequence"/>
</dbReference>
<gene>
    <name evidence="1" type="ORF">GU90_05210</name>
</gene>
<protein>
    <recommendedName>
        <fullName evidence="3">ESX-1 secretion-associated protein</fullName>
    </recommendedName>
</protein>
<organism evidence="1 2">
    <name type="scientific">Saccharopolyspora rectivirgula</name>
    <dbReference type="NCBI Taxonomy" id="28042"/>
    <lineage>
        <taxon>Bacteria</taxon>
        <taxon>Bacillati</taxon>
        <taxon>Actinomycetota</taxon>
        <taxon>Actinomycetes</taxon>
        <taxon>Pseudonocardiales</taxon>
        <taxon>Pseudonocardiaceae</taxon>
        <taxon>Saccharopolyspora</taxon>
    </lineage>
</organism>
<name>A0A073BBR8_9PSEU</name>
<keyword evidence="2" id="KW-1185">Reference proteome</keyword>
<dbReference type="EMBL" id="JNVU01000014">
    <property type="protein sequence ID" value="KEI45184.1"/>
    <property type="molecule type" value="Genomic_DNA"/>
</dbReference>
<dbReference type="STRING" id="28042.GU90_05210"/>
<evidence type="ECO:0008006" key="3">
    <source>
        <dbReference type="Google" id="ProtNLM"/>
    </source>
</evidence>
<dbReference type="AlphaFoldDB" id="A0A073BBR8"/>
<sequence length="106" mass="11671">MPGSGIRVDVEWLDRCAGQLERTGEDVLAAQRKLEADGPEEDAFGEYGRRTGAATEFQRLAGLLSDRTRRAGEVLVEAAGELREVTGVHLGGDDESAHEFNREQEW</sequence>
<dbReference type="RefSeq" id="WP_029719703.1">
    <property type="nucleotide sequence ID" value="NZ_JAJUIW010000004.1"/>
</dbReference>
<reference evidence="1 2" key="1">
    <citation type="submission" date="2014-06" db="EMBL/GenBank/DDBJ databases">
        <title>Saccharopolyspora rectivirgula DSM-43113 Genome sequencing.</title>
        <authorList>
            <person name="Barrera C."/>
            <person name="Millon L."/>
            <person name="Rognon B."/>
            <person name="Zaugg C."/>
            <person name="Monod M."/>
        </authorList>
    </citation>
    <scope>NUCLEOTIDE SEQUENCE [LARGE SCALE GENOMIC DNA]</scope>
    <source>
        <strain evidence="1 2">DSM 43113</strain>
    </source>
</reference>